<keyword evidence="1" id="KW-1133">Transmembrane helix</keyword>
<name>A0ABD5XWU9_9EURY</name>
<evidence type="ECO:0000313" key="2">
    <source>
        <dbReference type="EMBL" id="MFC7137575.1"/>
    </source>
</evidence>
<comment type="caution">
    <text evidence="2">The sequence shown here is derived from an EMBL/GenBank/DDBJ whole genome shotgun (WGS) entry which is preliminary data.</text>
</comment>
<keyword evidence="3" id="KW-1185">Reference proteome</keyword>
<feature type="transmembrane region" description="Helical" evidence="1">
    <location>
        <begin position="32"/>
        <end position="60"/>
    </location>
</feature>
<organism evidence="2 3">
    <name type="scientific">Halobaculum litoreum</name>
    <dbReference type="NCBI Taxonomy" id="3031998"/>
    <lineage>
        <taxon>Archaea</taxon>
        <taxon>Methanobacteriati</taxon>
        <taxon>Methanobacteriota</taxon>
        <taxon>Stenosarchaea group</taxon>
        <taxon>Halobacteria</taxon>
        <taxon>Halobacteriales</taxon>
        <taxon>Haloferacaceae</taxon>
        <taxon>Halobaculum</taxon>
    </lineage>
</organism>
<dbReference type="EMBL" id="JBHSZG010000001">
    <property type="protein sequence ID" value="MFC7137575.1"/>
    <property type="molecule type" value="Genomic_DNA"/>
</dbReference>
<protein>
    <submittedName>
        <fullName evidence="2">Uncharacterized protein</fullName>
    </submittedName>
</protein>
<gene>
    <name evidence="2" type="ORF">ACFQRB_16245</name>
</gene>
<sequence length="61" mass="5984">MSFPEDEDSGTWVRGVPLPSIAFGKIVGGTTVVVLAGAVVTLSLASVGWGIVAGGVALLAS</sequence>
<dbReference type="AlphaFoldDB" id="A0ABD5XWU9"/>
<evidence type="ECO:0000313" key="3">
    <source>
        <dbReference type="Proteomes" id="UP001596368"/>
    </source>
</evidence>
<reference evidence="2 3" key="1">
    <citation type="journal article" date="2019" name="Int. J. Syst. Evol. Microbiol.">
        <title>The Global Catalogue of Microorganisms (GCM) 10K type strain sequencing project: providing services to taxonomists for standard genome sequencing and annotation.</title>
        <authorList>
            <consortium name="The Broad Institute Genomics Platform"/>
            <consortium name="The Broad Institute Genome Sequencing Center for Infectious Disease"/>
            <person name="Wu L."/>
            <person name="Ma J."/>
        </authorList>
    </citation>
    <scope>NUCLEOTIDE SEQUENCE [LARGE SCALE GENOMIC DNA]</scope>
    <source>
        <strain evidence="2 3">DT92</strain>
    </source>
</reference>
<evidence type="ECO:0000256" key="1">
    <source>
        <dbReference type="SAM" id="Phobius"/>
    </source>
</evidence>
<proteinExistence type="predicted"/>
<keyword evidence="1" id="KW-0472">Membrane</keyword>
<accession>A0ABD5XWU9</accession>
<keyword evidence="1" id="KW-0812">Transmembrane</keyword>
<dbReference type="Proteomes" id="UP001596368">
    <property type="component" value="Unassembled WGS sequence"/>
</dbReference>